<gene>
    <name evidence="2" type="ORF">GFD22_02600</name>
</gene>
<proteinExistence type="predicted"/>
<evidence type="ECO:0000313" key="2">
    <source>
        <dbReference type="EMBL" id="NEG77885.1"/>
    </source>
</evidence>
<dbReference type="Proteomes" id="UP000469763">
    <property type="component" value="Unassembled WGS sequence"/>
</dbReference>
<comment type="caution">
    <text evidence="2">The sequence shown here is derived from an EMBL/GenBank/DDBJ whole genome shotgun (WGS) entry which is preliminary data.</text>
</comment>
<feature type="domain" description="VOC" evidence="1">
    <location>
        <begin position="1"/>
        <end position="122"/>
    </location>
</feature>
<dbReference type="EMBL" id="WHZY01000003">
    <property type="protein sequence ID" value="NEG77885.1"/>
    <property type="molecule type" value="Genomic_DNA"/>
</dbReference>
<dbReference type="PANTHER" id="PTHR35006">
    <property type="entry name" value="GLYOXALASE FAMILY PROTEIN (AFU_ORTHOLOGUE AFUA_5G14830)"/>
    <property type="match status" value="1"/>
</dbReference>
<dbReference type="CDD" id="cd07262">
    <property type="entry name" value="VOC_like"/>
    <property type="match status" value="1"/>
</dbReference>
<dbReference type="RefSeq" id="WP_152350485.1">
    <property type="nucleotide sequence ID" value="NZ_WBSN01000009.1"/>
</dbReference>
<sequence length="122" mass="13175">MIDHVGLFVRDAAERAEFYAKLLAPLGYVKKVEFPGAICFANDEDGDGVWIESPKSPDQRLVTEHIAFRAKDEDAVKAFHAAGLAAGGTDNGQPGPRPAYGPTYYAAFIHDPDGNNIEAMLP</sequence>
<reference evidence="2 3" key="1">
    <citation type="submission" date="2019-10" db="EMBL/GenBank/DDBJ databases">
        <title>Bifidobacterium from non-human primates.</title>
        <authorList>
            <person name="Modesto M."/>
        </authorList>
    </citation>
    <scope>NUCLEOTIDE SEQUENCE [LARGE SCALE GENOMIC DNA]</scope>
    <source>
        <strain evidence="2 3">TREC</strain>
    </source>
</reference>
<dbReference type="PROSITE" id="PS51819">
    <property type="entry name" value="VOC"/>
    <property type="match status" value="1"/>
</dbReference>
<dbReference type="SUPFAM" id="SSF54593">
    <property type="entry name" value="Glyoxalase/Bleomycin resistance protein/Dihydroxybiphenyl dioxygenase"/>
    <property type="match status" value="1"/>
</dbReference>
<dbReference type="Gene3D" id="3.10.180.10">
    <property type="entry name" value="2,3-Dihydroxybiphenyl 1,2-Dioxygenase, domain 1"/>
    <property type="match status" value="1"/>
</dbReference>
<dbReference type="Pfam" id="PF00903">
    <property type="entry name" value="Glyoxalase"/>
    <property type="match status" value="1"/>
</dbReference>
<evidence type="ECO:0000259" key="1">
    <source>
        <dbReference type="PROSITE" id="PS51819"/>
    </source>
</evidence>
<accession>A0A7K3TFL6</accession>
<protein>
    <submittedName>
        <fullName evidence="2">VOC family protein</fullName>
    </submittedName>
</protein>
<name>A0A7K3TFL6_9BIFI</name>
<dbReference type="InterPro" id="IPR037523">
    <property type="entry name" value="VOC_core"/>
</dbReference>
<evidence type="ECO:0000313" key="3">
    <source>
        <dbReference type="Proteomes" id="UP000469763"/>
    </source>
</evidence>
<organism evidence="2 3">
    <name type="scientific">Bifidobacterium avesanii</name>
    <dbReference type="NCBI Taxonomy" id="1798157"/>
    <lineage>
        <taxon>Bacteria</taxon>
        <taxon>Bacillati</taxon>
        <taxon>Actinomycetota</taxon>
        <taxon>Actinomycetes</taxon>
        <taxon>Bifidobacteriales</taxon>
        <taxon>Bifidobacteriaceae</taxon>
        <taxon>Bifidobacterium</taxon>
    </lineage>
</organism>
<dbReference type="AlphaFoldDB" id="A0A7K3TFL6"/>
<dbReference type="InterPro" id="IPR004360">
    <property type="entry name" value="Glyas_Fos-R_dOase_dom"/>
</dbReference>
<dbReference type="OrthoDB" id="5242506at2"/>
<dbReference type="InterPro" id="IPR029068">
    <property type="entry name" value="Glyas_Bleomycin-R_OHBP_Dase"/>
</dbReference>
<keyword evidence="3" id="KW-1185">Reference proteome</keyword>
<dbReference type="PANTHER" id="PTHR35006:SF2">
    <property type="entry name" value="GLYOXALASE FAMILY PROTEIN (AFU_ORTHOLOGUE AFUA_5G14830)"/>
    <property type="match status" value="1"/>
</dbReference>